<dbReference type="PANTHER" id="PTHR47428:SF1">
    <property type="entry name" value="REGULATORY PROTEIN MIG1-RELATED"/>
    <property type="match status" value="1"/>
</dbReference>
<keyword evidence="6" id="KW-0805">Transcription regulation</keyword>
<evidence type="ECO:0000256" key="6">
    <source>
        <dbReference type="ARBA" id="ARBA00023015"/>
    </source>
</evidence>
<sequence>MSSAKAFSLPYILQTEGSSTTPGHYLSRPYKCSVCDRAFRRNEHLVRHLRIHTGEKPYGCTVYNCGKRFSRSDELSRHRRQHKITDSHHIPEYGLLSANGQHIHPRQLNTNHPLIYTPSPLTNSVMALGHPQYHPYHHKQHHHTANTTPRGRPGIGALSQYRPTSPTFSASSFVSSASDTDEERQKSDPEDDHQVRGCRLRDILNFPRDSGNANEGM</sequence>
<evidence type="ECO:0000256" key="10">
    <source>
        <dbReference type="SAM" id="MobiDB-lite"/>
    </source>
</evidence>
<dbReference type="InterPro" id="IPR051007">
    <property type="entry name" value="creA/MIG_C2H2-ZnF"/>
</dbReference>
<keyword evidence="13" id="KW-1185">Reference proteome</keyword>
<keyword evidence="4 9" id="KW-0863">Zinc-finger</keyword>
<evidence type="ECO:0000256" key="4">
    <source>
        <dbReference type="ARBA" id="ARBA00022771"/>
    </source>
</evidence>
<gene>
    <name evidence="12" type="ORF">K493DRAFT_301672</name>
</gene>
<dbReference type="STRING" id="1314790.A0A1Y1YAZ9"/>
<evidence type="ECO:0000313" key="13">
    <source>
        <dbReference type="Proteomes" id="UP000193498"/>
    </source>
</evidence>
<dbReference type="SMART" id="SM00355">
    <property type="entry name" value="ZnF_C2H2"/>
    <property type="match status" value="2"/>
</dbReference>
<evidence type="ECO:0000259" key="11">
    <source>
        <dbReference type="PROSITE" id="PS50157"/>
    </source>
</evidence>
<dbReference type="SUPFAM" id="SSF57667">
    <property type="entry name" value="beta-beta-alpha zinc fingers"/>
    <property type="match status" value="1"/>
</dbReference>
<dbReference type="InterPro" id="IPR013087">
    <property type="entry name" value="Znf_C2H2_type"/>
</dbReference>
<comment type="subcellular location">
    <subcellularLocation>
        <location evidence="1">Nucleus</location>
    </subcellularLocation>
</comment>
<keyword evidence="7" id="KW-0804">Transcription</keyword>
<keyword evidence="3" id="KW-0677">Repeat</keyword>
<evidence type="ECO:0000256" key="5">
    <source>
        <dbReference type="ARBA" id="ARBA00022833"/>
    </source>
</evidence>
<keyword evidence="5" id="KW-0862">Zinc</keyword>
<feature type="compositionally biased region" description="Low complexity" evidence="10">
    <location>
        <begin position="163"/>
        <end position="178"/>
    </location>
</feature>
<dbReference type="GO" id="GO:0000978">
    <property type="term" value="F:RNA polymerase II cis-regulatory region sequence-specific DNA binding"/>
    <property type="evidence" value="ECO:0007669"/>
    <property type="project" value="TreeGrafter"/>
</dbReference>
<dbReference type="PROSITE" id="PS50157">
    <property type="entry name" value="ZINC_FINGER_C2H2_2"/>
    <property type="match status" value="2"/>
</dbReference>
<dbReference type="Gene3D" id="3.30.160.60">
    <property type="entry name" value="Classic Zinc Finger"/>
    <property type="match status" value="2"/>
</dbReference>
<dbReference type="InterPro" id="IPR036236">
    <property type="entry name" value="Znf_C2H2_sf"/>
</dbReference>
<accession>A0A1Y1YAZ9</accession>
<evidence type="ECO:0000256" key="3">
    <source>
        <dbReference type="ARBA" id="ARBA00022737"/>
    </source>
</evidence>
<dbReference type="OrthoDB" id="654211at2759"/>
<evidence type="ECO:0000256" key="2">
    <source>
        <dbReference type="ARBA" id="ARBA00022723"/>
    </source>
</evidence>
<dbReference type="Proteomes" id="UP000193498">
    <property type="component" value="Unassembled WGS sequence"/>
</dbReference>
<dbReference type="AlphaFoldDB" id="A0A1Y1YAZ9"/>
<reference evidence="12 13" key="1">
    <citation type="submission" date="2016-07" db="EMBL/GenBank/DDBJ databases">
        <title>Pervasive Adenine N6-methylation of Active Genes in Fungi.</title>
        <authorList>
            <consortium name="DOE Joint Genome Institute"/>
            <person name="Mondo S.J."/>
            <person name="Dannebaum R.O."/>
            <person name="Kuo R.C."/>
            <person name="Labutti K."/>
            <person name="Haridas S."/>
            <person name="Kuo A."/>
            <person name="Salamov A."/>
            <person name="Ahrendt S.R."/>
            <person name="Lipzen A."/>
            <person name="Sullivan W."/>
            <person name="Andreopoulos W.B."/>
            <person name="Clum A."/>
            <person name="Lindquist E."/>
            <person name="Daum C."/>
            <person name="Ramamoorthy G.K."/>
            <person name="Gryganskyi A."/>
            <person name="Culley D."/>
            <person name="Magnuson J.K."/>
            <person name="James T.Y."/>
            <person name="O'Malley M.A."/>
            <person name="Stajich J.E."/>
            <person name="Spatafora J.W."/>
            <person name="Visel A."/>
            <person name="Grigoriev I.V."/>
        </authorList>
    </citation>
    <scope>NUCLEOTIDE SEQUENCE [LARGE SCALE GENOMIC DNA]</scope>
    <source>
        <strain evidence="12 13">CBS 931.73</strain>
    </source>
</reference>
<evidence type="ECO:0000256" key="9">
    <source>
        <dbReference type="PROSITE-ProRule" id="PRU00042"/>
    </source>
</evidence>
<dbReference type="PANTHER" id="PTHR47428">
    <property type="entry name" value="REGULATORY PROTEIN MIG1-RELATED"/>
    <property type="match status" value="1"/>
</dbReference>
<dbReference type="GO" id="GO:0000433">
    <property type="term" value="P:carbon catabolite repression of transcription from RNA polymerase II promoter by glucose"/>
    <property type="evidence" value="ECO:0007669"/>
    <property type="project" value="TreeGrafter"/>
</dbReference>
<keyword evidence="8" id="KW-0539">Nucleus</keyword>
<organism evidence="12 13">
    <name type="scientific">Basidiobolus meristosporus CBS 931.73</name>
    <dbReference type="NCBI Taxonomy" id="1314790"/>
    <lineage>
        <taxon>Eukaryota</taxon>
        <taxon>Fungi</taxon>
        <taxon>Fungi incertae sedis</taxon>
        <taxon>Zoopagomycota</taxon>
        <taxon>Entomophthoromycotina</taxon>
        <taxon>Basidiobolomycetes</taxon>
        <taxon>Basidiobolales</taxon>
        <taxon>Basidiobolaceae</taxon>
        <taxon>Basidiobolus</taxon>
    </lineage>
</organism>
<feature type="domain" description="C2H2-type" evidence="11">
    <location>
        <begin position="30"/>
        <end position="57"/>
    </location>
</feature>
<name>A0A1Y1YAZ9_9FUNG</name>
<dbReference type="PROSITE" id="PS00028">
    <property type="entry name" value="ZINC_FINGER_C2H2_1"/>
    <property type="match status" value="2"/>
</dbReference>
<dbReference type="FunFam" id="3.30.160.60:FF:000018">
    <property type="entry name" value="Krueppel-like factor 15"/>
    <property type="match status" value="1"/>
</dbReference>
<evidence type="ECO:0000256" key="8">
    <source>
        <dbReference type="ARBA" id="ARBA00023242"/>
    </source>
</evidence>
<dbReference type="FunFam" id="3.30.160.60:FF:001498">
    <property type="entry name" value="Zinc finger protein 404"/>
    <property type="match status" value="1"/>
</dbReference>
<evidence type="ECO:0000313" key="12">
    <source>
        <dbReference type="EMBL" id="ORX95085.1"/>
    </source>
</evidence>
<feature type="compositionally biased region" description="Basic and acidic residues" evidence="10">
    <location>
        <begin position="183"/>
        <end position="202"/>
    </location>
</feature>
<feature type="domain" description="C2H2-type" evidence="11">
    <location>
        <begin position="58"/>
        <end position="82"/>
    </location>
</feature>
<feature type="compositionally biased region" description="Basic residues" evidence="10">
    <location>
        <begin position="135"/>
        <end position="144"/>
    </location>
</feature>
<dbReference type="GO" id="GO:0005634">
    <property type="term" value="C:nucleus"/>
    <property type="evidence" value="ECO:0007669"/>
    <property type="project" value="UniProtKB-SubCell"/>
</dbReference>
<feature type="region of interest" description="Disordered" evidence="10">
    <location>
        <begin position="132"/>
        <end position="217"/>
    </location>
</feature>
<dbReference type="Pfam" id="PF00096">
    <property type="entry name" value="zf-C2H2"/>
    <property type="match status" value="2"/>
</dbReference>
<dbReference type="GO" id="GO:0008270">
    <property type="term" value="F:zinc ion binding"/>
    <property type="evidence" value="ECO:0007669"/>
    <property type="project" value="UniProtKB-KW"/>
</dbReference>
<keyword evidence="2" id="KW-0479">Metal-binding</keyword>
<protein>
    <recommendedName>
        <fullName evidence="11">C2H2-type domain-containing protein</fullName>
    </recommendedName>
</protein>
<dbReference type="InParanoid" id="A0A1Y1YAZ9"/>
<proteinExistence type="predicted"/>
<comment type="caution">
    <text evidence="12">The sequence shown here is derived from an EMBL/GenBank/DDBJ whole genome shotgun (WGS) entry which is preliminary data.</text>
</comment>
<dbReference type="EMBL" id="MCFE01000186">
    <property type="protein sequence ID" value="ORX95085.1"/>
    <property type="molecule type" value="Genomic_DNA"/>
</dbReference>
<evidence type="ECO:0000256" key="7">
    <source>
        <dbReference type="ARBA" id="ARBA00023163"/>
    </source>
</evidence>
<dbReference type="GO" id="GO:0005737">
    <property type="term" value="C:cytoplasm"/>
    <property type="evidence" value="ECO:0007669"/>
    <property type="project" value="TreeGrafter"/>
</dbReference>
<evidence type="ECO:0000256" key="1">
    <source>
        <dbReference type="ARBA" id="ARBA00004123"/>
    </source>
</evidence>